<dbReference type="Pfam" id="PF07693">
    <property type="entry name" value="KAP_NTPase"/>
    <property type="match status" value="1"/>
</dbReference>
<dbReference type="SUPFAM" id="SSF52540">
    <property type="entry name" value="P-loop containing nucleoside triphosphate hydrolases"/>
    <property type="match status" value="1"/>
</dbReference>
<organism evidence="3 4">
    <name type="scientific">Halorubrum ezzemoulense</name>
    <name type="common">Halorubrum chaoviator</name>
    <dbReference type="NCBI Taxonomy" id="337243"/>
    <lineage>
        <taxon>Archaea</taxon>
        <taxon>Methanobacteriati</taxon>
        <taxon>Methanobacteriota</taxon>
        <taxon>Stenosarchaea group</taxon>
        <taxon>Halobacteria</taxon>
        <taxon>Halobacteriales</taxon>
        <taxon>Haloferacaceae</taxon>
        <taxon>Halorubrum</taxon>
    </lineage>
</organism>
<feature type="region of interest" description="Disordered" evidence="1">
    <location>
        <begin position="1"/>
        <end position="20"/>
    </location>
</feature>
<accession>A0A256JFM7</accession>
<protein>
    <recommendedName>
        <fullName evidence="2">KAP NTPase domain-containing protein</fullName>
    </recommendedName>
</protein>
<evidence type="ECO:0000259" key="2">
    <source>
        <dbReference type="Pfam" id="PF07693"/>
    </source>
</evidence>
<dbReference type="InterPro" id="IPR011646">
    <property type="entry name" value="KAP_P-loop"/>
</dbReference>
<sequence>MSGESGPELQGDRPLESSGNDRLGYSHFAENLADTVTSRAPTDGYTIGVYGPWGSGKSTILNFLEDELEDVNSIPAVVRFNPWWFSGRGDLVEKFLTEMGAQLESQDGFPDLRSDLANLSSALSNVPFSAITGVPAEQGFDAIHQLLQQEGESVDELKNSVHEKLEASDRQIICIIDDVDRLTPREITLMFQLIKSIADFPNVIYVLAFEQEVIVNALEKEANFRDGKRYLQKIVQLPLHIPEPKSGSLESLFLDQLPEVPGEQLVDTERWESLLRTGILPLLDTPREVIRLTNTIDVMAASVGEEVNYTDLVGLEALRVFHEEVYAEIKASPERFVGHRKPRLRRSDDPDDYNDILGDLESDRELVENILKELFPMVKDNLLNRSSGFENWDQMRVENRICHRDRISVYFRLNIPDGEISSTEMGAILSKSDDVDFLEAKIREMLDEEGVTGNSKAHTFIKRLGDRTAELQESEYQAIVSAIFATGDELINTAVLNRNKEIYQMSQLIQDILRDVDKEDRTEIISEGIHYGTSPYLASHFVNSLLRQHEEDEGDDVPAGGPLLEMEEIEALKSTVVESINEAAESGSLVDTPQLKEPLKCWRDWGDTEAPQEWVNQGLDEEFDLIEFIDMMSSTTTVNWTRPVFYVDPRWIHEWVDEDYIEKKLNDMNRSSLDEEVNMIIERYETGKQKLKDGQDPSKPGSWVGF</sequence>
<evidence type="ECO:0000256" key="1">
    <source>
        <dbReference type="SAM" id="MobiDB-lite"/>
    </source>
</evidence>
<dbReference type="RefSeq" id="WP_094593017.1">
    <property type="nucleotide sequence ID" value="NZ_NHPA01000041.1"/>
</dbReference>
<dbReference type="Gene3D" id="3.40.50.300">
    <property type="entry name" value="P-loop containing nucleotide triphosphate hydrolases"/>
    <property type="match status" value="1"/>
</dbReference>
<reference evidence="3 4" key="1">
    <citation type="journal article" date="2014" name="Front. Microbiol.">
        <title>Population and genomic analysis of the genus Halorubrum.</title>
        <authorList>
            <person name="Fullmer M.S."/>
            <person name="Soucy S.M."/>
            <person name="Swithers K.S."/>
            <person name="Makkay A.M."/>
            <person name="Wheeler R."/>
            <person name="Ventosa A."/>
            <person name="Gogarten J.P."/>
            <person name="Papke R.T."/>
        </authorList>
    </citation>
    <scope>NUCLEOTIDE SEQUENCE [LARGE SCALE GENOMIC DNA]</scope>
    <source>
        <strain evidence="3 4">Ga2p</strain>
    </source>
</reference>
<evidence type="ECO:0000313" key="3">
    <source>
        <dbReference type="EMBL" id="OYR67571.1"/>
    </source>
</evidence>
<feature type="domain" description="KAP NTPase" evidence="2">
    <location>
        <begin position="25"/>
        <end position="301"/>
    </location>
</feature>
<evidence type="ECO:0000313" key="4">
    <source>
        <dbReference type="Proteomes" id="UP000215607"/>
    </source>
</evidence>
<comment type="caution">
    <text evidence="3">The sequence shown here is derived from an EMBL/GenBank/DDBJ whole genome shotgun (WGS) entry which is preliminary data.</text>
</comment>
<dbReference type="Proteomes" id="UP000215607">
    <property type="component" value="Unassembled WGS sequence"/>
</dbReference>
<dbReference type="AlphaFoldDB" id="A0A256JFM7"/>
<dbReference type="EMBL" id="NHPA01000041">
    <property type="protein sequence ID" value="OYR67571.1"/>
    <property type="molecule type" value="Genomic_DNA"/>
</dbReference>
<name>A0A256JFM7_HALEZ</name>
<dbReference type="PANTHER" id="PTHR22674">
    <property type="entry name" value="NTPASE, KAP FAMILY P-LOOP DOMAIN-CONTAINING 1"/>
    <property type="match status" value="1"/>
</dbReference>
<proteinExistence type="predicted"/>
<dbReference type="PANTHER" id="PTHR22674:SF6">
    <property type="entry name" value="NTPASE KAP FAMILY P-LOOP DOMAIN-CONTAINING PROTEIN 1"/>
    <property type="match status" value="1"/>
</dbReference>
<dbReference type="InterPro" id="IPR052754">
    <property type="entry name" value="NTPase_KAP_P-loop"/>
</dbReference>
<dbReference type="InterPro" id="IPR027417">
    <property type="entry name" value="P-loop_NTPase"/>
</dbReference>
<gene>
    <name evidence="3" type="ORF">DJ79_08875</name>
</gene>